<dbReference type="NCBIfam" id="TIGR01883">
    <property type="entry name" value="PepT-like"/>
    <property type="match status" value="1"/>
</dbReference>
<dbReference type="InterPro" id="IPR036264">
    <property type="entry name" value="Bact_exopeptidase_dim_dom"/>
</dbReference>
<keyword evidence="2 6" id="KW-0479">Metal-binding</keyword>
<protein>
    <submittedName>
        <fullName evidence="8">Peptidase T-like protein</fullName>
    </submittedName>
</protein>
<dbReference type="PIRSF" id="PIRSF001123">
    <property type="entry name" value="PepA_GA"/>
    <property type="match status" value="1"/>
</dbReference>
<proteinExistence type="inferred from homology"/>
<evidence type="ECO:0000256" key="4">
    <source>
        <dbReference type="ARBA" id="ARBA00022833"/>
    </source>
</evidence>
<evidence type="ECO:0000256" key="2">
    <source>
        <dbReference type="ARBA" id="ARBA00022723"/>
    </source>
</evidence>
<dbReference type="RefSeq" id="WP_093690964.1">
    <property type="nucleotide sequence ID" value="NZ_FNBU01000019.1"/>
</dbReference>
<keyword evidence="4" id="KW-0862">Zinc</keyword>
<dbReference type="EMBL" id="FNBU01000019">
    <property type="protein sequence ID" value="SDF64616.1"/>
    <property type="molecule type" value="Genomic_DNA"/>
</dbReference>
<evidence type="ECO:0000256" key="5">
    <source>
        <dbReference type="PIRNR" id="PIRNR001123"/>
    </source>
</evidence>
<dbReference type="Proteomes" id="UP000243333">
    <property type="component" value="Unassembled WGS sequence"/>
</dbReference>
<evidence type="ECO:0000256" key="6">
    <source>
        <dbReference type="PIRSR" id="PIRSR001123-2"/>
    </source>
</evidence>
<gene>
    <name evidence="8" type="ORF">SAMN05660235_02279</name>
</gene>
<accession>A0A1G7MSI6</accession>
<feature type="binding site" evidence="6">
    <location>
        <position position="345"/>
    </location>
    <ligand>
        <name>Zn(2+)</name>
        <dbReference type="ChEBI" id="CHEBI:29105"/>
        <label>2</label>
    </ligand>
</feature>
<dbReference type="GO" id="GO:0046872">
    <property type="term" value="F:metal ion binding"/>
    <property type="evidence" value="ECO:0007669"/>
    <property type="project" value="UniProtKB-UniRule"/>
</dbReference>
<dbReference type="AlphaFoldDB" id="A0A1G7MSI6"/>
<dbReference type="SUPFAM" id="SSF53187">
    <property type="entry name" value="Zn-dependent exopeptidases"/>
    <property type="match status" value="1"/>
</dbReference>
<evidence type="ECO:0000313" key="9">
    <source>
        <dbReference type="Proteomes" id="UP000243333"/>
    </source>
</evidence>
<dbReference type="InterPro" id="IPR002933">
    <property type="entry name" value="Peptidase_M20"/>
</dbReference>
<dbReference type="Gene3D" id="3.30.70.360">
    <property type="match status" value="1"/>
</dbReference>
<organism evidence="8 9">
    <name type="scientific">Sporolituus thermophilus DSM 23256</name>
    <dbReference type="NCBI Taxonomy" id="1123285"/>
    <lineage>
        <taxon>Bacteria</taxon>
        <taxon>Bacillati</taxon>
        <taxon>Bacillota</taxon>
        <taxon>Negativicutes</taxon>
        <taxon>Selenomonadales</taxon>
        <taxon>Sporomusaceae</taxon>
        <taxon>Sporolituus</taxon>
    </lineage>
</organism>
<evidence type="ECO:0000259" key="7">
    <source>
        <dbReference type="Pfam" id="PF07687"/>
    </source>
</evidence>
<dbReference type="Pfam" id="PF07687">
    <property type="entry name" value="M20_dimer"/>
    <property type="match status" value="1"/>
</dbReference>
<evidence type="ECO:0000256" key="3">
    <source>
        <dbReference type="ARBA" id="ARBA00022801"/>
    </source>
</evidence>
<comment type="similarity">
    <text evidence="5">Belongs to the peptidase M42 family.</text>
</comment>
<comment type="cofactor">
    <cofactor evidence="6">
        <name>a divalent metal cation</name>
        <dbReference type="ChEBI" id="CHEBI:60240"/>
    </cofactor>
    <text evidence="6">Binds 2 divalent metal cations per subunit.</text>
</comment>
<dbReference type="InterPro" id="IPR010162">
    <property type="entry name" value="PepT-like"/>
</dbReference>
<keyword evidence="9" id="KW-1185">Reference proteome</keyword>
<dbReference type="SUPFAM" id="SSF55031">
    <property type="entry name" value="Bacterial exopeptidase dimerisation domain"/>
    <property type="match status" value="1"/>
</dbReference>
<dbReference type="InterPro" id="IPR011650">
    <property type="entry name" value="Peptidase_M20_dimer"/>
</dbReference>
<dbReference type="PANTHER" id="PTHR42994">
    <property type="entry name" value="PEPTIDASE T"/>
    <property type="match status" value="1"/>
</dbReference>
<dbReference type="Gene3D" id="3.40.630.10">
    <property type="entry name" value="Zn peptidases"/>
    <property type="match status" value="1"/>
</dbReference>
<sequence>MINRERMLAEFFELVKIKCSTRAEREVADLLKARLTALGLEVTEDNVGEKIGGNCGNVFAYLKGSVPTAPVLMLSAHLDCVEPCAGIEPVLKDGIITSAGDTILGSDDKSGVEAIMEALRVLREKQLPHGDIQVVFTVAEEGGLNGSKNMDPAWLKADLGYALDSSGEPGKIIVAAPGQNKINVVIHGKSAHAGLAPEEGVNAIVVAGKALAELKDGRIDEETTANVGNIKGGGATNIVPDRVEITCEARSRNLAKLEAQTEHMVATFERVAAANGARAEVKVTKAYEPYVLSPDAPVVALAKQAAESIGLEPKLTGTGGGSDANFFNSYGVPTAVLGTGMNKVHTTDEFIKEEHLYKTAELVVALIQTAAQMKK</sequence>
<evidence type="ECO:0000313" key="8">
    <source>
        <dbReference type="EMBL" id="SDF64616.1"/>
    </source>
</evidence>
<name>A0A1G7MSI6_9FIRM</name>
<dbReference type="STRING" id="1123285.SAMN05660235_02279"/>
<dbReference type="PANTHER" id="PTHR42994:SF2">
    <property type="entry name" value="PEPTIDASE"/>
    <property type="match status" value="1"/>
</dbReference>
<dbReference type="OrthoDB" id="9804934at2"/>
<evidence type="ECO:0000256" key="1">
    <source>
        <dbReference type="ARBA" id="ARBA00001947"/>
    </source>
</evidence>
<reference evidence="9" key="1">
    <citation type="submission" date="2016-10" db="EMBL/GenBank/DDBJ databases">
        <authorList>
            <person name="Varghese N."/>
            <person name="Submissions S."/>
        </authorList>
    </citation>
    <scope>NUCLEOTIDE SEQUENCE [LARGE SCALE GENOMIC DNA]</scope>
    <source>
        <strain evidence="9">DSM 23256</strain>
    </source>
</reference>
<keyword evidence="3" id="KW-0378">Hydrolase</keyword>
<feature type="domain" description="Peptidase M20 dimerisation" evidence="7">
    <location>
        <begin position="178"/>
        <end position="272"/>
    </location>
</feature>
<dbReference type="Pfam" id="PF01546">
    <property type="entry name" value="Peptidase_M20"/>
    <property type="match status" value="1"/>
</dbReference>
<comment type="cofactor">
    <cofactor evidence="1">
        <name>Zn(2+)</name>
        <dbReference type="ChEBI" id="CHEBI:29105"/>
    </cofactor>
</comment>
<dbReference type="GO" id="GO:0004177">
    <property type="term" value="F:aminopeptidase activity"/>
    <property type="evidence" value="ECO:0007669"/>
    <property type="project" value="UniProtKB-UniRule"/>
</dbReference>
<dbReference type="InterPro" id="IPR008007">
    <property type="entry name" value="Peptidase_M42"/>
</dbReference>